<feature type="transmembrane region" description="Helical" evidence="7">
    <location>
        <begin position="17"/>
        <end position="40"/>
    </location>
</feature>
<dbReference type="InterPro" id="IPR022029">
    <property type="entry name" value="YoaR-like_PG-bd"/>
</dbReference>
<dbReference type="EMBL" id="JACRTP010000004">
    <property type="protein sequence ID" value="MBC8629247.1"/>
    <property type="molecule type" value="Genomic_DNA"/>
</dbReference>
<evidence type="ECO:0000313" key="10">
    <source>
        <dbReference type="Proteomes" id="UP000661649"/>
    </source>
</evidence>
<evidence type="ECO:0000256" key="1">
    <source>
        <dbReference type="ARBA" id="ARBA00004752"/>
    </source>
</evidence>
<keyword evidence="7" id="KW-1133">Transmembrane helix</keyword>
<reference evidence="9 10" key="1">
    <citation type="submission" date="2020-08" db="EMBL/GenBank/DDBJ databases">
        <title>Genome public.</title>
        <authorList>
            <person name="Liu C."/>
            <person name="Sun Q."/>
        </authorList>
    </citation>
    <scope>NUCLEOTIDE SEQUENCE [LARGE SCALE GENOMIC DNA]</scope>
    <source>
        <strain evidence="9 10">3_YM_SP_D4_24.mj</strain>
    </source>
</reference>
<dbReference type="Gene3D" id="3.10.20.800">
    <property type="match status" value="1"/>
</dbReference>
<keyword evidence="4 6" id="KW-0573">Peptidoglycan synthesis</keyword>
<evidence type="ECO:0000313" key="9">
    <source>
        <dbReference type="EMBL" id="MBC8629247.1"/>
    </source>
</evidence>
<proteinExistence type="predicted"/>
<dbReference type="PROSITE" id="PS52029">
    <property type="entry name" value="LD_TPASE"/>
    <property type="match status" value="1"/>
</dbReference>
<dbReference type="InterPro" id="IPR050979">
    <property type="entry name" value="LD-transpeptidase"/>
</dbReference>
<dbReference type="Pfam" id="PF03734">
    <property type="entry name" value="YkuD"/>
    <property type="match status" value="1"/>
</dbReference>
<evidence type="ECO:0000256" key="5">
    <source>
        <dbReference type="ARBA" id="ARBA00023316"/>
    </source>
</evidence>
<dbReference type="Proteomes" id="UP000661649">
    <property type="component" value="Unassembled WGS sequence"/>
</dbReference>
<evidence type="ECO:0000256" key="7">
    <source>
        <dbReference type="SAM" id="Phobius"/>
    </source>
</evidence>
<evidence type="ECO:0000256" key="6">
    <source>
        <dbReference type="PROSITE-ProRule" id="PRU01373"/>
    </source>
</evidence>
<evidence type="ECO:0000256" key="4">
    <source>
        <dbReference type="ARBA" id="ARBA00022984"/>
    </source>
</evidence>
<organism evidence="9 10">
    <name type="scientific">Blautia stercoris</name>
    <dbReference type="NCBI Taxonomy" id="871664"/>
    <lineage>
        <taxon>Bacteria</taxon>
        <taxon>Bacillati</taxon>
        <taxon>Bacillota</taxon>
        <taxon>Clostridia</taxon>
        <taxon>Lachnospirales</taxon>
        <taxon>Lachnospiraceae</taxon>
        <taxon>Blautia</taxon>
    </lineage>
</organism>
<keyword evidence="10" id="KW-1185">Reference proteome</keyword>
<feature type="active site" description="Nucleophile" evidence="6">
    <location>
        <position position="443"/>
    </location>
</feature>
<dbReference type="RefSeq" id="WP_187558881.1">
    <property type="nucleotide sequence ID" value="NZ_JACRTP010000004.1"/>
</dbReference>
<name>A0ABR7PCU4_9FIRM</name>
<dbReference type="InterPro" id="IPR038054">
    <property type="entry name" value="LD_TPept-like_central_sf"/>
</dbReference>
<dbReference type="PANTHER" id="PTHR30582">
    <property type="entry name" value="L,D-TRANSPEPTIDASE"/>
    <property type="match status" value="1"/>
</dbReference>
<comment type="caution">
    <text evidence="9">The sequence shown here is derived from an EMBL/GenBank/DDBJ whole genome shotgun (WGS) entry which is preliminary data.</text>
</comment>
<comment type="pathway">
    <text evidence="1 6">Cell wall biogenesis; peptidoglycan biosynthesis.</text>
</comment>
<gene>
    <name evidence="9" type="ORF">H8712_11585</name>
</gene>
<dbReference type="SUPFAM" id="SSF141523">
    <property type="entry name" value="L,D-transpeptidase catalytic domain-like"/>
    <property type="match status" value="1"/>
</dbReference>
<dbReference type="InterPro" id="IPR038063">
    <property type="entry name" value="Transpep_catalytic_dom"/>
</dbReference>
<keyword evidence="7" id="KW-0812">Transmembrane</keyword>
<feature type="domain" description="L,D-TPase catalytic" evidence="8">
    <location>
        <begin position="348"/>
        <end position="467"/>
    </location>
</feature>
<evidence type="ECO:0000259" key="8">
    <source>
        <dbReference type="PROSITE" id="PS52029"/>
    </source>
</evidence>
<keyword evidence="7" id="KW-0472">Membrane</keyword>
<evidence type="ECO:0000256" key="2">
    <source>
        <dbReference type="ARBA" id="ARBA00022679"/>
    </source>
</evidence>
<keyword evidence="3 6" id="KW-0133">Cell shape</keyword>
<accession>A0ABR7PCU4</accession>
<protein>
    <submittedName>
        <fullName evidence="9">L,D-transpeptidase/peptidoglycan binding protein</fullName>
    </submittedName>
</protein>
<dbReference type="SUPFAM" id="SSF143985">
    <property type="entry name" value="L,D-transpeptidase pre-catalytic domain-like"/>
    <property type="match status" value="1"/>
</dbReference>
<dbReference type="InterPro" id="IPR005490">
    <property type="entry name" value="LD_TPept_cat_dom"/>
</dbReference>
<sequence length="467" mass="51621">MEQNESGNKKTAKPKKIIIGILIACVAVLAILYAAGAFYFSSHFLPGSKINGVNCSGKTLEGVENHLADEISSYALTIKERGDNTETISADRIGLSYVDDGKVEKLLKGQNSWGWITAFTKKHEYTMSATTTVDEEKLTSAIDGLTCLAEENMQQPVDAHLEVGDNGYEIVPETEGTALDKDKVTEVITKAVKAGETEVDLEASDCYLKPSVYQDDKNLIAQRDQSNAFLKAKITIDFSDRQEVVDQSLIKDWVTTDENGNAVLDEAKVKAYVVELAKKYDTFGYPRQFKTSTGETITVSGGDYGWLMARNDTTTKLIEAIKSGKSQTIEPEYTYKGYVRDTNDIGNTYVEVSLSAQHMWFYKNGQLLVDTDVVTGNHNLGHDTKTGIYAIMYKERNATLVGEDYSSPVKYWMPFYANVGIHDASWRTTFGGSEYLNNGSHGCVNTPEANAEKIFNNIEKGVPVVVY</sequence>
<keyword evidence="5 6" id="KW-0961">Cell wall biogenesis/degradation</keyword>
<dbReference type="Pfam" id="PF12229">
    <property type="entry name" value="PG_binding_4"/>
    <property type="match status" value="2"/>
</dbReference>
<keyword evidence="2" id="KW-0808">Transferase</keyword>
<dbReference type="Gene3D" id="2.40.440.10">
    <property type="entry name" value="L,D-transpeptidase catalytic domain-like"/>
    <property type="match status" value="1"/>
</dbReference>
<evidence type="ECO:0000256" key="3">
    <source>
        <dbReference type="ARBA" id="ARBA00022960"/>
    </source>
</evidence>
<dbReference type="PANTHER" id="PTHR30582:SF33">
    <property type="entry name" value="EXPORTED PROTEIN"/>
    <property type="match status" value="1"/>
</dbReference>
<feature type="active site" description="Proton donor/acceptor" evidence="6">
    <location>
        <position position="422"/>
    </location>
</feature>
<dbReference type="CDD" id="cd16913">
    <property type="entry name" value="YkuD_like"/>
    <property type="match status" value="1"/>
</dbReference>